<dbReference type="AlphaFoldDB" id="A0A1S2MAP1"/>
<keyword evidence="7" id="KW-1185">Reference proteome</keyword>
<dbReference type="EMBL" id="MLQS01000001">
    <property type="protein sequence ID" value="OIJ21729.1"/>
    <property type="molecule type" value="Genomic_DNA"/>
</dbReference>
<dbReference type="Pfam" id="PF00535">
    <property type="entry name" value="Glycos_transf_2"/>
    <property type="match status" value="1"/>
</dbReference>
<dbReference type="RefSeq" id="WP_071388315.1">
    <property type="nucleotide sequence ID" value="NZ_MLQS01000001.1"/>
</dbReference>
<dbReference type="PANTHER" id="PTHR43179:SF12">
    <property type="entry name" value="GALACTOFURANOSYLTRANSFERASE GLFT2"/>
    <property type="match status" value="1"/>
</dbReference>
<evidence type="ECO:0000256" key="2">
    <source>
        <dbReference type="ARBA" id="ARBA00006739"/>
    </source>
</evidence>
<sequence length="284" mass="33157">MKICFVILHYLTERDTIECIDSIINNVDYENYSIIVVDNGSPNGSGNSLKSIYDNNSKVDVILSQSNLGFAKGNNIGFIKAKYEHQADFIILMNNDMIIEQPNFLHEVIVKYRSNKYAVLGPDIISIVDNNHQNPQPSRVVNKKDVYYQLARHLTLLVLNYLRLESLIKKILKGVVKHKKMYITKHENELANVQLHGSCLIFSPIYINQFDGLYDKTFMYFEEDILFYLCKKNNLKTLYSPEVMIFHKEDSATNEYLKNNSKKNRFIYKHSLKSIYYLLKLMNK</sequence>
<name>A0A1S2MAP1_9BACI</name>
<evidence type="ECO:0000256" key="1">
    <source>
        <dbReference type="ARBA" id="ARBA00004776"/>
    </source>
</evidence>
<accession>A0A1S2MAP1</accession>
<dbReference type="OrthoDB" id="8936324at2"/>
<evidence type="ECO:0000313" key="6">
    <source>
        <dbReference type="EMBL" id="OIJ21729.1"/>
    </source>
</evidence>
<gene>
    <name evidence="6" type="ORF">BKP45_03245</name>
</gene>
<comment type="similarity">
    <text evidence="2">Belongs to the glycosyltransferase 2 family.</text>
</comment>
<evidence type="ECO:0000313" key="7">
    <source>
        <dbReference type="Proteomes" id="UP000180057"/>
    </source>
</evidence>
<evidence type="ECO:0000256" key="4">
    <source>
        <dbReference type="ARBA" id="ARBA00022679"/>
    </source>
</evidence>
<evidence type="ECO:0000256" key="3">
    <source>
        <dbReference type="ARBA" id="ARBA00022676"/>
    </source>
</evidence>
<dbReference type="Gene3D" id="3.90.550.10">
    <property type="entry name" value="Spore Coat Polysaccharide Biosynthesis Protein SpsA, Chain A"/>
    <property type="match status" value="1"/>
</dbReference>
<proteinExistence type="inferred from homology"/>
<dbReference type="InterPro" id="IPR029044">
    <property type="entry name" value="Nucleotide-diphossugar_trans"/>
</dbReference>
<keyword evidence="4" id="KW-0808">Transferase</keyword>
<feature type="domain" description="Glycosyltransferase 2-like" evidence="5">
    <location>
        <begin position="6"/>
        <end position="150"/>
    </location>
</feature>
<dbReference type="Proteomes" id="UP000180057">
    <property type="component" value="Unassembled WGS sequence"/>
</dbReference>
<dbReference type="InterPro" id="IPR001173">
    <property type="entry name" value="Glyco_trans_2-like"/>
</dbReference>
<protein>
    <recommendedName>
        <fullName evidence="5">Glycosyltransferase 2-like domain-containing protein</fullName>
    </recommendedName>
</protein>
<keyword evidence="3" id="KW-0328">Glycosyltransferase</keyword>
<organism evidence="6 7">
    <name type="scientific">Anaerobacillus alkalidiazotrophicus</name>
    <dbReference type="NCBI Taxonomy" id="472963"/>
    <lineage>
        <taxon>Bacteria</taxon>
        <taxon>Bacillati</taxon>
        <taxon>Bacillota</taxon>
        <taxon>Bacilli</taxon>
        <taxon>Bacillales</taxon>
        <taxon>Bacillaceae</taxon>
        <taxon>Anaerobacillus</taxon>
    </lineage>
</organism>
<comment type="caution">
    <text evidence="6">The sequence shown here is derived from an EMBL/GenBank/DDBJ whole genome shotgun (WGS) entry which is preliminary data.</text>
</comment>
<evidence type="ECO:0000259" key="5">
    <source>
        <dbReference type="Pfam" id="PF00535"/>
    </source>
</evidence>
<reference evidence="6 7" key="1">
    <citation type="submission" date="2016-10" db="EMBL/GenBank/DDBJ databases">
        <title>Draft genome sequences of four alkaliphilic bacteria belonging to the Anaerobacillus genus.</title>
        <authorList>
            <person name="Bassil N.M."/>
            <person name="Lloyd J.R."/>
        </authorList>
    </citation>
    <scope>NUCLEOTIDE SEQUENCE [LARGE SCALE GENOMIC DNA]</scope>
    <source>
        <strain evidence="6 7">DSM 22531</strain>
    </source>
</reference>
<dbReference type="STRING" id="472963.BKP45_03245"/>
<dbReference type="SUPFAM" id="SSF53448">
    <property type="entry name" value="Nucleotide-diphospho-sugar transferases"/>
    <property type="match status" value="1"/>
</dbReference>
<comment type="pathway">
    <text evidence="1">Cell wall biogenesis; cell wall polysaccharide biosynthesis.</text>
</comment>
<dbReference type="GO" id="GO:0016757">
    <property type="term" value="F:glycosyltransferase activity"/>
    <property type="evidence" value="ECO:0007669"/>
    <property type="project" value="UniProtKB-KW"/>
</dbReference>
<dbReference type="PANTHER" id="PTHR43179">
    <property type="entry name" value="RHAMNOSYLTRANSFERASE WBBL"/>
    <property type="match status" value="1"/>
</dbReference>